<evidence type="ECO:0000256" key="13">
    <source>
        <dbReference type="ARBA" id="ARBA00023098"/>
    </source>
</evidence>
<dbReference type="Gene3D" id="1.20.140.10">
    <property type="entry name" value="Butyryl-CoA Dehydrogenase, subunit A, domain 3"/>
    <property type="match status" value="2"/>
</dbReference>
<evidence type="ECO:0000256" key="18">
    <source>
        <dbReference type="ARBA" id="ARBA00045422"/>
    </source>
</evidence>
<dbReference type="EC" id="1.3.8.9" evidence="16"/>
<evidence type="ECO:0000256" key="12">
    <source>
        <dbReference type="ARBA" id="ARBA00023002"/>
    </source>
</evidence>
<comment type="similarity">
    <text evidence="4 25">Belongs to the acyl-CoA dehydrogenase family.</text>
</comment>
<evidence type="ECO:0000256" key="24">
    <source>
        <dbReference type="ARBA" id="ARBA00049224"/>
    </source>
</evidence>
<evidence type="ECO:0000256" key="3">
    <source>
        <dbReference type="ARBA" id="ARBA00005198"/>
    </source>
</evidence>
<comment type="function">
    <text evidence="18">Very long-chain specific acyl-CoA dehydrogenase is one of the acyl-CoA dehydrogenases that catalyze the first step of mitochondrial fatty acid beta-oxidation, an aerobic process breaking down fatty acids into acetyl-CoA and allowing the production of energy from fats. The first step of fatty acid beta-oxidation consists in the removal of one hydrogen from C-2 and C-3 of the straight-chain fatty acyl-CoA thioester, resulting in the formation of trans-2-enoyl-CoA. Among the different mitochondrial acyl-CoA dehydrogenases, very long-chain specific acyl-CoA dehydrogenase acts specifically on acyl-CoAs with saturated 12 to 24 carbons long primary chains.</text>
</comment>
<evidence type="ECO:0000256" key="21">
    <source>
        <dbReference type="ARBA" id="ARBA00048086"/>
    </source>
</evidence>
<evidence type="ECO:0000313" key="31">
    <source>
        <dbReference type="RefSeq" id="XP_065643637.1"/>
    </source>
</evidence>
<dbReference type="InterPro" id="IPR009075">
    <property type="entry name" value="AcylCo_DH/oxidase_C"/>
</dbReference>
<evidence type="ECO:0000256" key="17">
    <source>
        <dbReference type="ARBA" id="ARBA00040902"/>
    </source>
</evidence>
<evidence type="ECO:0000256" key="5">
    <source>
        <dbReference type="ARBA" id="ARBA00022553"/>
    </source>
</evidence>
<comment type="catalytic activity">
    <reaction evidence="21">
        <text>tetracosanoyl-CoA + oxidized [electron-transfer flavoprotein] + H(+) = (2E)-tetracosenoyl-CoA + reduced [electron-transfer flavoprotein]</text>
        <dbReference type="Rhea" id="RHEA:47232"/>
        <dbReference type="Rhea" id="RHEA-COMP:10685"/>
        <dbReference type="Rhea" id="RHEA-COMP:10686"/>
        <dbReference type="ChEBI" id="CHEBI:15378"/>
        <dbReference type="ChEBI" id="CHEBI:57692"/>
        <dbReference type="ChEBI" id="CHEBI:58307"/>
        <dbReference type="ChEBI" id="CHEBI:65052"/>
        <dbReference type="ChEBI" id="CHEBI:74693"/>
    </reaction>
    <physiologicalReaction direction="left-to-right" evidence="21">
        <dbReference type="Rhea" id="RHEA:47233"/>
    </physiologicalReaction>
</comment>
<evidence type="ECO:0000256" key="16">
    <source>
        <dbReference type="ARBA" id="ARBA00039034"/>
    </source>
</evidence>
<comment type="catalytic activity">
    <reaction evidence="22">
        <text>a very-long-chain 2,3-saturated fatty acyl-CoA + oxidized [electron-transfer flavoprotein] + H(+) = a very-long-chain (2E)-enoyl-CoA + reduced [electron-transfer flavoprotein]</text>
        <dbReference type="Rhea" id="RHEA:19181"/>
        <dbReference type="Rhea" id="RHEA-COMP:10685"/>
        <dbReference type="Rhea" id="RHEA-COMP:10686"/>
        <dbReference type="ChEBI" id="CHEBI:15378"/>
        <dbReference type="ChEBI" id="CHEBI:57692"/>
        <dbReference type="ChEBI" id="CHEBI:58307"/>
        <dbReference type="ChEBI" id="CHEBI:83724"/>
        <dbReference type="ChEBI" id="CHEBI:83728"/>
        <dbReference type="EC" id="1.3.8.9"/>
    </reaction>
    <physiologicalReaction direction="left-to-right" evidence="22">
        <dbReference type="Rhea" id="RHEA:19182"/>
    </physiologicalReaction>
</comment>
<evidence type="ECO:0000256" key="19">
    <source>
        <dbReference type="ARBA" id="ARBA00046812"/>
    </source>
</evidence>
<dbReference type="GeneID" id="100201063"/>
<dbReference type="RefSeq" id="XP_065643637.1">
    <property type="nucleotide sequence ID" value="XM_065787565.1"/>
</dbReference>
<evidence type="ECO:0000256" key="14">
    <source>
        <dbReference type="ARBA" id="ARBA00023128"/>
    </source>
</evidence>
<feature type="domain" description="Acyl-CoA dehydrogenase/oxidase N-terminal" evidence="28">
    <location>
        <begin position="77"/>
        <end position="181"/>
    </location>
</feature>
<dbReference type="Pfam" id="PF00441">
    <property type="entry name" value="Acyl-CoA_dh_1"/>
    <property type="match status" value="1"/>
</dbReference>
<comment type="catalytic activity">
    <reaction evidence="24">
        <text>octadecanoyl-CoA + oxidized [electron-transfer flavoprotein] + H(+) = (2E)-octadecenoyl-CoA + reduced [electron-transfer flavoprotein]</text>
        <dbReference type="Rhea" id="RHEA:47240"/>
        <dbReference type="Rhea" id="RHEA-COMP:10685"/>
        <dbReference type="Rhea" id="RHEA-COMP:10686"/>
        <dbReference type="ChEBI" id="CHEBI:15378"/>
        <dbReference type="ChEBI" id="CHEBI:57394"/>
        <dbReference type="ChEBI" id="CHEBI:57692"/>
        <dbReference type="ChEBI" id="CHEBI:58307"/>
        <dbReference type="ChEBI" id="CHEBI:71412"/>
    </reaction>
    <physiologicalReaction direction="left-to-right" evidence="24">
        <dbReference type="Rhea" id="RHEA:47241"/>
    </physiologicalReaction>
</comment>
<evidence type="ECO:0000256" key="10">
    <source>
        <dbReference type="ARBA" id="ARBA00022832"/>
    </source>
</evidence>
<dbReference type="Pfam" id="PF02771">
    <property type="entry name" value="Acyl-CoA_dh_N"/>
    <property type="match status" value="1"/>
</dbReference>
<evidence type="ECO:0000256" key="2">
    <source>
        <dbReference type="ARBA" id="ARBA00004637"/>
    </source>
</evidence>
<keyword evidence="13" id="KW-0443">Lipid metabolism</keyword>
<evidence type="ECO:0000256" key="6">
    <source>
        <dbReference type="ARBA" id="ARBA00022630"/>
    </source>
</evidence>
<dbReference type="InterPro" id="IPR046373">
    <property type="entry name" value="Acyl-CoA_Oxase/DH_mid-dom_sf"/>
</dbReference>
<dbReference type="InterPro" id="IPR006091">
    <property type="entry name" value="Acyl-CoA_Oxase/DH_mid-dom"/>
</dbReference>
<keyword evidence="15" id="KW-0472">Membrane</keyword>
<keyword evidence="10" id="KW-0276">Fatty acid metabolism</keyword>
<feature type="domain" description="Acyl-CoA oxidase/dehydrogenase middle" evidence="27">
    <location>
        <begin position="185"/>
        <end position="287"/>
    </location>
</feature>
<protein>
    <recommendedName>
        <fullName evidence="17">Very long-chain specific acyl-CoA dehydrogenase, mitochondrial</fullName>
        <ecNumber evidence="16">1.3.8.9</ecNumber>
    </recommendedName>
</protein>
<comment type="catalytic activity">
    <reaction evidence="23">
        <text>eicosanoyl-CoA + oxidized [electron-transfer flavoprotein] + H(+) = (2E)-eicosenoyl-CoA + reduced [electron-transfer flavoprotein]</text>
        <dbReference type="Rhea" id="RHEA:47236"/>
        <dbReference type="Rhea" id="RHEA-COMP:10685"/>
        <dbReference type="Rhea" id="RHEA-COMP:10686"/>
        <dbReference type="ChEBI" id="CHEBI:15378"/>
        <dbReference type="ChEBI" id="CHEBI:57380"/>
        <dbReference type="ChEBI" id="CHEBI:57692"/>
        <dbReference type="ChEBI" id="CHEBI:58307"/>
        <dbReference type="ChEBI" id="CHEBI:74691"/>
    </reaction>
    <physiologicalReaction direction="left-to-right" evidence="23">
        <dbReference type="Rhea" id="RHEA:47237"/>
    </physiologicalReaction>
</comment>
<dbReference type="Gene3D" id="1.10.540.10">
    <property type="entry name" value="Acyl-CoA dehydrogenase/oxidase, N-terminal domain"/>
    <property type="match status" value="1"/>
</dbReference>
<evidence type="ECO:0000256" key="25">
    <source>
        <dbReference type="RuleBase" id="RU362125"/>
    </source>
</evidence>
<evidence type="ECO:0000256" key="22">
    <source>
        <dbReference type="ARBA" id="ARBA00049050"/>
    </source>
</evidence>
<keyword evidence="30" id="KW-1185">Reference proteome</keyword>
<dbReference type="PANTHER" id="PTHR43884:SF11">
    <property type="entry name" value="VERY LONG-CHAIN SPECIFIC ACYL-COA DEHYDROGENASE, MITOCHONDRIAL"/>
    <property type="match status" value="1"/>
</dbReference>
<dbReference type="InterPro" id="IPR049448">
    <property type="entry name" value="ACAD9/ACADV-like_C"/>
</dbReference>
<reference evidence="30" key="1">
    <citation type="submission" date="2025-05" db="UniProtKB">
        <authorList>
            <consortium name="RefSeq"/>
        </authorList>
    </citation>
    <scope>NUCLEOTIDE SEQUENCE [LARGE SCALE GENOMIC DNA]</scope>
</reference>
<evidence type="ECO:0000256" key="8">
    <source>
        <dbReference type="ARBA" id="ARBA00022799"/>
    </source>
</evidence>
<evidence type="ECO:0000256" key="7">
    <source>
        <dbReference type="ARBA" id="ARBA00022792"/>
    </source>
</evidence>
<accession>A0ABM4B474</accession>
<keyword evidence="9 25" id="KW-0274">FAD</keyword>
<sequence length="626" mass="68070">MIQATKYGKQLGYLTCTLCKKQSNLQLFSLLRYASSGTPQEGKSFVMGIFTGSANVKQVFPFPEVLNTEQKNVVGELIEPVEKFMSEVNNPFANDANEAIEPATLQGLKDLGAFGLQVPSELNGVELTNTQYARMVEIVGKYDLGVGIALGAHQSIGFKGILLSGTPEQKKKYLPSLASGEKLAAFCLTEPTSGSDAASIRTSAKLSPDGKHWIMNGGKLWISNGGIAEIFTVFAQTPVKDEKSGEIKNKITAFIVERSFGGVTSGPPEKKMGIKCSNTAEVYFEDVKIPTANVLGEVGGGFKVAMNILNNGRFGMAAALSGTQRSLISQAVTFAANRTQFGQKIIDYGVIQEKLARMAVRQYVTESMAYMVCGIMDNGFTDFQLEAAISKIYASESAWEVADETIQILGGMGYMKGSGTERVMRDLRIFRIFEGTNDILRLFVTLTGLQGAGKYLKDFQNKLRNPFANMGTVLQQGMVRSKRAVGIHSGPDISSSVHRDLKNQAELASKAIEAFGVTSEKLLIKYKKDVVDQQMVCYRLADAAIDIFGMISVLSRTTKSLNNALPNANHEALLTSIFCSEAYDRVVRNLDSCLAEKHLQNDKLKSNVAGEIVKSMGVYTEHPLGL</sequence>
<feature type="domain" description="ACAD9/ACADV-like C-terminal" evidence="29">
    <location>
        <begin position="500"/>
        <end position="617"/>
    </location>
</feature>
<keyword evidence="12 25" id="KW-0560">Oxidoreductase</keyword>
<keyword evidence="14" id="KW-0496">Mitochondrion</keyword>
<feature type="domain" description="Acyl-CoA dehydrogenase/oxidase C-terminal" evidence="26">
    <location>
        <begin position="299"/>
        <end position="444"/>
    </location>
</feature>
<dbReference type="SUPFAM" id="SSF56645">
    <property type="entry name" value="Acyl-CoA dehydrogenase NM domain-like"/>
    <property type="match status" value="1"/>
</dbReference>
<evidence type="ECO:0000256" key="1">
    <source>
        <dbReference type="ARBA" id="ARBA00001974"/>
    </source>
</evidence>
<evidence type="ECO:0000256" key="15">
    <source>
        <dbReference type="ARBA" id="ARBA00023136"/>
    </source>
</evidence>
<comment type="subunit">
    <text evidence="19">Homodimer. Homodimerizes after import into the mitochondrion.</text>
</comment>
<evidence type="ECO:0000256" key="9">
    <source>
        <dbReference type="ARBA" id="ARBA00022827"/>
    </source>
</evidence>
<evidence type="ECO:0000259" key="27">
    <source>
        <dbReference type="Pfam" id="PF02770"/>
    </source>
</evidence>
<evidence type="ECO:0000259" key="26">
    <source>
        <dbReference type="Pfam" id="PF00441"/>
    </source>
</evidence>
<comment type="catalytic activity">
    <reaction evidence="20">
        <text>dodecanoyl-CoA + oxidized [electron-transfer flavoprotein] + H(+) = (2E)-dodecenoyl-CoA + reduced [electron-transfer flavoprotein]</text>
        <dbReference type="Rhea" id="RHEA:47296"/>
        <dbReference type="Rhea" id="RHEA-COMP:10685"/>
        <dbReference type="Rhea" id="RHEA-COMP:10686"/>
        <dbReference type="ChEBI" id="CHEBI:15378"/>
        <dbReference type="ChEBI" id="CHEBI:57330"/>
        <dbReference type="ChEBI" id="CHEBI:57375"/>
        <dbReference type="ChEBI" id="CHEBI:57692"/>
        <dbReference type="ChEBI" id="CHEBI:58307"/>
    </reaction>
    <physiologicalReaction direction="left-to-right" evidence="20">
        <dbReference type="Rhea" id="RHEA:47297"/>
    </physiologicalReaction>
</comment>
<organism evidence="30 31">
    <name type="scientific">Hydra vulgaris</name>
    <name type="common">Hydra</name>
    <name type="synonym">Hydra attenuata</name>
    <dbReference type="NCBI Taxonomy" id="6087"/>
    <lineage>
        <taxon>Eukaryota</taxon>
        <taxon>Metazoa</taxon>
        <taxon>Cnidaria</taxon>
        <taxon>Hydrozoa</taxon>
        <taxon>Hydroidolina</taxon>
        <taxon>Anthoathecata</taxon>
        <taxon>Aplanulata</taxon>
        <taxon>Hydridae</taxon>
        <taxon>Hydra</taxon>
    </lineage>
</organism>
<comment type="subcellular location">
    <subcellularLocation>
        <location evidence="2">Mitochondrion inner membrane</location>
        <topology evidence="2">Peripheral membrane protein</topology>
    </subcellularLocation>
</comment>
<proteinExistence type="inferred from homology"/>
<dbReference type="InterPro" id="IPR006089">
    <property type="entry name" value="Acyl-CoA_DH_CS"/>
</dbReference>
<evidence type="ECO:0000256" key="20">
    <source>
        <dbReference type="ARBA" id="ARBA00047893"/>
    </source>
</evidence>
<dbReference type="Pfam" id="PF02770">
    <property type="entry name" value="Acyl-CoA_dh_M"/>
    <property type="match status" value="1"/>
</dbReference>
<dbReference type="Gene3D" id="2.40.110.10">
    <property type="entry name" value="Butyryl-CoA Dehydrogenase, subunit A, domain 2"/>
    <property type="match status" value="1"/>
</dbReference>
<dbReference type="SUPFAM" id="SSF47203">
    <property type="entry name" value="Acyl-CoA dehydrogenase C-terminal domain-like"/>
    <property type="match status" value="1"/>
</dbReference>
<keyword evidence="11" id="KW-0809">Transit peptide</keyword>
<evidence type="ECO:0000259" key="29">
    <source>
        <dbReference type="Pfam" id="PF21343"/>
    </source>
</evidence>
<evidence type="ECO:0000256" key="23">
    <source>
        <dbReference type="ARBA" id="ARBA00049140"/>
    </source>
</evidence>
<evidence type="ECO:0000256" key="11">
    <source>
        <dbReference type="ARBA" id="ARBA00022946"/>
    </source>
</evidence>
<gene>
    <name evidence="31" type="primary">LOC100201063</name>
</gene>
<evidence type="ECO:0000313" key="30">
    <source>
        <dbReference type="Proteomes" id="UP001652625"/>
    </source>
</evidence>
<dbReference type="InterPro" id="IPR036250">
    <property type="entry name" value="AcylCo_DH-like_C"/>
</dbReference>
<dbReference type="CDD" id="cd01161">
    <property type="entry name" value="VLCAD"/>
    <property type="match status" value="1"/>
</dbReference>
<dbReference type="InterPro" id="IPR037069">
    <property type="entry name" value="AcylCoA_DH/ox_N_sf"/>
</dbReference>
<keyword evidence="7" id="KW-0999">Mitochondrion inner membrane</keyword>
<comment type="cofactor">
    <cofactor evidence="1 25">
        <name>FAD</name>
        <dbReference type="ChEBI" id="CHEBI:57692"/>
    </cofactor>
</comment>
<reference evidence="31" key="2">
    <citation type="submission" date="2025-08" db="UniProtKB">
        <authorList>
            <consortium name="RefSeq"/>
        </authorList>
    </citation>
    <scope>IDENTIFICATION</scope>
</reference>
<keyword evidence="5" id="KW-0597">Phosphoprotein</keyword>
<name>A0ABM4B474_HYDVU</name>
<dbReference type="Proteomes" id="UP001652625">
    <property type="component" value="Chromosome 01"/>
</dbReference>
<evidence type="ECO:0000259" key="28">
    <source>
        <dbReference type="Pfam" id="PF02771"/>
    </source>
</evidence>
<keyword evidence="6 25" id="KW-0285">Flavoprotein</keyword>
<evidence type="ECO:0000256" key="4">
    <source>
        <dbReference type="ARBA" id="ARBA00009347"/>
    </source>
</evidence>
<dbReference type="InterPro" id="IPR013786">
    <property type="entry name" value="AcylCoA_DH/ox_N"/>
</dbReference>
<keyword evidence="8" id="KW-0702">S-nitrosylation</keyword>
<comment type="pathway">
    <text evidence="3">Lipid metabolism; mitochondrial fatty acid beta-oxidation.</text>
</comment>
<dbReference type="Pfam" id="PF21343">
    <property type="entry name" value="ACAD9-ACADV_C"/>
    <property type="match status" value="1"/>
</dbReference>
<dbReference type="PANTHER" id="PTHR43884">
    <property type="entry name" value="ACYL-COA DEHYDROGENASE"/>
    <property type="match status" value="1"/>
</dbReference>
<dbReference type="InterPro" id="IPR009100">
    <property type="entry name" value="AcylCoA_DH/oxidase_NM_dom_sf"/>
</dbReference>
<dbReference type="PROSITE" id="PS00072">
    <property type="entry name" value="ACYL_COA_DH_1"/>
    <property type="match status" value="1"/>
</dbReference>